<dbReference type="InterPro" id="IPR027417">
    <property type="entry name" value="P-loop_NTPase"/>
</dbReference>
<dbReference type="PANTHER" id="PTHR23274">
    <property type="entry name" value="DNA HELICASE-RELATED"/>
    <property type="match status" value="1"/>
</dbReference>
<dbReference type="PANTHER" id="PTHR23274:SF48">
    <property type="entry name" value="ATP-DEPENDENT DNA HELICASE"/>
    <property type="match status" value="1"/>
</dbReference>
<dbReference type="EMBL" id="CAMAPF010000017">
    <property type="protein sequence ID" value="CAH9070140.1"/>
    <property type="molecule type" value="Genomic_DNA"/>
</dbReference>
<keyword evidence="2" id="KW-1133">Transmembrane helix</keyword>
<dbReference type="GO" id="GO:0005657">
    <property type="term" value="C:replication fork"/>
    <property type="evidence" value="ECO:0007669"/>
    <property type="project" value="TreeGrafter"/>
</dbReference>
<feature type="domain" description="DNA helicase Pif1-like 2B" evidence="3">
    <location>
        <begin position="132"/>
        <end position="177"/>
    </location>
</feature>
<proteinExistence type="predicted"/>
<organism evidence="4 6">
    <name type="scientific">Cuscuta epithymum</name>
    <dbReference type="NCBI Taxonomy" id="186058"/>
    <lineage>
        <taxon>Eukaryota</taxon>
        <taxon>Viridiplantae</taxon>
        <taxon>Streptophyta</taxon>
        <taxon>Embryophyta</taxon>
        <taxon>Tracheophyta</taxon>
        <taxon>Spermatophyta</taxon>
        <taxon>Magnoliopsida</taxon>
        <taxon>eudicotyledons</taxon>
        <taxon>Gunneridae</taxon>
        <taxon>Pentapetalae</taxon>
        <taxon>asterids</taxon>
        <taxon>lamiids</taxon>
        <taxon>Solanales</taxon>
        <taxon>Convolvulaceae</taxon>
        <taxon>Cuscuteae</taxon>
        <taxon>Cuscuta</taxon>
        <taxon>Cuscuta subgen. Cuscuta</taxon>
    </lineage>
</organism>
<evidence type="ECO:0000256" key="1">
    <source>
        <dbReference type="ARBA" id="ARBA00004474"/>
    </source>
</evidence>
<dbReference type="SUPFAM" id="SSF52540">
    <property type="entry name" value="P-loop containing nucleoside triphosphate hydrolases"/>
    <property type="match status" value="1"/>
</dbReference>
<name>A0AAV0C6U7_9ASTE</name>
<dbReference type="GO" id="GO:0009536">
    <property type="term" value="C:plastid"/>
    <property type="evidence" value="ECO:0007669"/>
    <property type="project" value="UniProtKB-SubCell"/>
</dbReference>
<feature type="transmembrane region" description="Helical" evidence="2">
    <location>
        <begin position="316"/>
        <end position="336"/>
    </location>
</feature>
<dbReference type="InterPro" id="IPR049163">
    <property type="entry name" value="Pif1-like_2B_dom"/>
</dbReference>
<keyword evidence="2" id="KW-0472">Membrane</keyword>
<dbReference type="Pfam" id="PF21530">
    <property type="entry name" value="Pif1_2B_dom"/>
    <property type="match status" value="1"/>
</dbReference>
<keyword evidence="2" id="KW-0812">Transmembrane</keyword>
<protein>
    <recommendedName>
        <fullName evidence="3">DNA helicase Pif1-like 2B domain-containing protein</fullName>
    </recommendedName>
</protein>
<dbReference type="EMBL" id="CAMAPF010001014">
    <property type="protein sequence ID" value="CAH9139026.1"/>
    <property type="molecule type" value="Genomic_DNA"/>
</dbReference>
<evidence type="ECO:0000313" key="4">
    <source>
        <dbReference type="EMBL" id="CAH9070140.1"/>
    </source>
</evidence>
<evidence type="ECO:0000313" key="5">
    <source>
        <dbReference type="EMBL" id="CAH9139026.1"/>
    </source>
</evidence>
<sequence length="337" mass="37895">MRLARMLGQPVGATIQSFAEWILKIGDGAFAEYQDGESLIDIPYEIITPMTSEPVEYIIQAIYPNFLTQSDPINYLYSRAILAPTIDEVDKVNDYMLSHIDSELKTYLSSDSASSSDSDSNDFLHEIHSTVFLNNIKCSGLLSDELKLKVGVPVMLMRNINHSSRLCNGTWLQVTKLGDHIIEALMMHGENAGEKFLILRLTLTPSDISLPFTFQHRQFPLMVSYAMTINKKHGQSLENVGIFLRQPVFTHGQFFVTASRVTSPSGLKFVICVEEGKPMKSALNLIYKEVYPPIVPPDRCWGTSRMACYPFFTKKFILIYSSLALHTCILIATYIAS</sequence>
<evidence type="ECO:0000259" key="3">
    <source>
        <dbReference type="Pfam" id="PF21530"/>
    </source>
</evidence>
<accession>A0AAV0C6U7</accession>
<gene>
    <name evidence="4" type="ORF">CEPIT_LOCUS3319</name>
    <name evidence="5" type="ORF">CEPIT_LOCUS37275</name>
</gene>
<dbReference type="Proteomes" id="UP001152523">
    <property type="component" value="Unassembled WGS sequence"/>
</dbReference>
<evidence type="ECO:0000313" key="6">
    <source>
        <dbReference type="Proteomes" id="UP001152523"/>
    </source>
</evidence>
<dbReference type="GO" id="GO:0006260">
    <property type="term" value="P:DNA replication"/>
    <property type="evidence" value="ECO:0007669"/>
    <property type="project" value="TreeGrafter"/>
</dbReference>
<dbReference type="AlphaFoldDB" id="A0AAV0C6U7"/>
<evidence type="ECO:0000256" key="2">
    <source>
        <dbReference type="SAM" id="Phobius"/>
    </source>
</evidence>
<comment type="subcellular location">
    <subcellularLocation>
        <location evidence="1">Plastid</location>
    </subcellularLocation>
</comment>
<keyword evidence="6" id="KW-1185">Reference proteome</keyword>
<comment type="caution">
    <text evidence="4">The sequence shown here is derived from an EMBL/GenBank/DDBJ whole genome shotgun (WGS) entry which is preliminary data.</text>
</comment>
<reference evidence="4" key="1">
    <citation type="submission" date="2022-07" db="EMBL/GenBank/DDBJ databases">
        <authorList>
            <person name="Macas J."/>
            <person name="Novak P."/>
            <person name="Neumann P."/>
        </authorList>
    </citation>
    <scope>NUCLEOTIDE SEQUENCE</scope>
</reference>